<sequence length="188" mass="21182">MWRSATAIGVYTIVLAMLVGPAYSPNNFNWIEHTTSQQAGQLVAGAWIMRLGFVGFGLGILFDATSRLRAGEWQNSLFWFFGLSMVLVAVFSHRPIDASLAYDMSDDWLHSLFATAMGFAFGFGVAWRMYHMRSRLALILSAVAAAASIIFPLAMWQLPNYAGLLQRLMFLISFIWFMIYLPMRQMDG</sequence>
<feature type="transmembrane region" description="Helical" evidence="1">
    <location>
        <begin position="77"/>
        <end position="96"/>
    </location>
</feature>
<dbReference type="EMBL" id="BSNI01000002">
    <property type="protein sequence ID" value="GLQ16682.1"/>
    <property type="molecule type" value="Genomic_DNA"/>
</dbReference>
<evidence type="ECO:0000313" key="3">
    <source>
        <dbReference type="Proteomes" id="UP001161405"/>
    </source>
</evidence>
<feature type="transmembrane region" description="Helical" evidence="1">
    <location>
        <begin position="164"/>
        <end position="183"/>
    </location>
</feature>
<feature type="transmembrane region" description="Helical" evidence="1">
    <location>
        <begin position="44"/>
        <end position="65"/>
    </location>
</feature>
<dbReference type="InterPro" id="IPR009339">
    <property type="entry name" value="DUF998"/>
</dbReference>
<dbReference type="RefSeq" id="WP_284362376.1">
    <property type="nucleotide sequence ID" value="NZ_BSNI01000002.1"/>
</dbReference>
<proteinExistence type="predicted"/>
<reference evidence="2" key="2">
    <citation type="submission" date="2023-01" db="EMBL/GenBank/DDBJ databases">
        <title>Draft genome sequence of Maritalea porphyrae strain NBRC 107169.</title>
        <authorList>
            <person name="Sun Q."/>
            <person name="Mori K."/>
        </authorList>
    </citation>
    <scope>NUCLEOTIDE SEQUENCE</scope>
    <source>
        <strain evidence="2">NBRC 107169</strain>
    </source>
</reference>
<name>A0ABQ5UPW1_9HYPH</name>
<reference evidence="2" key="1">
    <citation type="journal article" date="2014" name="Int. J. Syst. Evol. Microbiol.">
        <title>Complete genome of a new Firmicutes species belonging to the dominant human colonic microbiota ('Ruminococcus bicirculans') reveals two chromosomes and a selective capacity to utilize plant glucans.</title>
        <authorList>
            <consortium name="NISC Comparative Sequencing Program"/>
            <person name="Wegmann U."/>
            <person name="Louis P."/>
            <person name="Goesmann A."/>
            <person name="Henrissat B."/>
            <person name="Duncan S.H."/>
            <person name="Flint H.J."/>
        </authorList>
    </citation>
    <scope>NUCLEOTIDE SEQUENCE</scope>
    <source>
        <strain evidence="2">NBRC 107169</strain>
    </source>
</reference>
<evidence type="ECO:0000256" key="1">
    <source>
        <dbReference type="SAM" id="Phobius"/>
    </source>
</evidence>
<protein>
    <recommendedName>
        <fullName evidence="4">DUF998 domain-containing protein</fullName>
    </recommendedName>
</protein>
<feature type="transmembrane region" description="Helical" evidence="1">
    <location>
        <begin position="7"/>
        <end position="24"/>
    </location>
</feature>
<dbReference type="Pfam" id="PF06197">
    <property type="entry name" value="DUF998"/>
    <property type="match status" value="1"/>
</dbReference>
<organism evidence="2 3">
    <name type="scientific">Maritalea porphyrae</name>
    <dbReference type="NCBI Taxonomy" id="880732"/>
    <lineage>
        <taxon>Bacteria</taxon>
        <taxon>Pseudomonadati</taxon>
        <taxon>Pseudomonadota</taxon>
        <taxon>Alphaproteobacteria</taxon>
        <taxon>Hyphomicrobiales</taxon>
        <taxon>Devosiaceae</taxon>
        <taxon>Maritalea</taxon>
    </lineage>
</organism>
<evidence type="ECO:0000313" key="2">
    <source>
        <dbReference type="EMBL" id="GLQ16682.1"/>
    </source>
</evidence>
<accession>A0ABQ5UPW1</accession>
<keyword evidence="1" id="KW-0812">Transmembrane</keyword>
<gene>
    <name evidence="2" type="ORF">GCM10007879_09310</name>
</gene>
<keyword evidence="1" id="KW-0472">Membrane</keyword>
<keyword evidence="3" id="KW-1185">Reference proteome</keyword>
<feature type="transmembrane region" description="Helical" evidence="1">
    <location>
        <begin position="137"/>
        <end position="158"/>
    </location>
</feature>
<evidence type="ECO:0008006" key="4">
    <source>
        <dbReference type="Google" id="ProtNLM"/>
    </source>
</evidence>
<feature type="transmembrane region" description="Helical" evidence="1">
    <location>
        <begin position="108"/>
        <end position="130"/>
    </location>
</feature>
<dbReference type="Proteomes" id="UP001161405">
    <property type="component" value="Unassembled WGS sequence"/>
</dbReference>
<comment type="caution">
    <text evidence="2">The sequence shown here is derived from an EMBL/GenBank/DDBJ whole genome shotgun (WGS) entry which is preliminary data.</text>
</comment>
<keyword evidence="1" id="KW-1133">Transmembrane helix</keyword>